<reference evidence="3 4" key="1">
    <citation type="submission" date="2015-09" db="EMBL/GenBank/DDBJ databases">
        <title>Draft genome sequence of Alicyclobacillus ferrooxydans DSM 22381.</title>
        <authorList>
            <person name="Hemp J."/>
        </authorList>
    </citation>
    <scope>NUCLEOTIDE SEQUENCE [LARGE SCALE GENOMIC DNA]</scope>
    <source>
        <strain evidence="3 4">TC-34</strain>
    </source>
</reference>
<proteinExistence type="predicted"/>
<dbReference type="PATRIC" id="fig|471514.4.peg.4398"/>
<dbReference type="InterPro" id="IPR036388">
    <property type="entry name" value="WH-like_DNA-bd_sf"/>
</dbReference>
<dbReference type="InterPro" id="IPR011991">
    <property type="entry name" value="ArsR-like_HTH"/>
</dbReference>
<evidence type="ECO:0000313" key="4">
    <source>
        <dbReference type="Proteomes" id="UP000050482"/>
    </source>
</evidence>
<gene>
    <name evidence="3" type="ORF">AN477_07720</name>
</gene>
<dbReference type="PROSITE" id="PS50987">
    <property type="entry name" value="HTH_ARSR_2"/>
    <property type="match status" value="1"/>
</dbReference>
<dbReference type="InterPro" id="IPR036390">
    <property type="entry name" value="WH_DNA-bd_sf"/>
</dbReference>
<dbReference type="PANTHER" id="PTHR39168:SF1">
    <property type="entry name" value="TRANSCRIPTIONAL REGULATORY PROTEIN"/>
    <property type="match status" value="1"/>
</dbReference>
<dbReference type="InterPro" id="IPR052543">
    <property type="entry name" value="HTH_Metal-responsive_Reg"/>
</dbReference>
<evidence type="ECO:0000256" key="1">
    <source>
        <dbReference type="ARBA" id="ARBA00023125"/>
    </source>
</evidence>
<dbReference type="AlphaFoldDB" id="A0A0P9CN36"/>
<dbReference type="GO" id="GO:0097063">
    <property type="term" value="F:cadmium ion sensor activity"/>
    <property type="evidence" value="ECO:0007669"/>
    <property type="project" value="TreeGrafter"/>
</dbReference>
<dbReference type="SUPFAM" id="SSF46785">
    <property type="entry name" value="Winged helix' DNA-binding domain"/>
    <property type="match status" value="1"/>
</dbReference>
<evidence type="ECO:0000313" key="3">
    <source>
        <dbReference type="EMBL" id="KPV44324.1"/>
    </source>
</evidence>
<feature type="domain" description="HTH arsR-type" evidence="2">
    <location>
        <begin position="1"/>
        <end position="94"/>
    </location>
</feature>
<dbReference type="PANTHER" id="PTHR39168">
    <property type="entry name" value="TRANSCRIPTIONAL REGULATOR-RELATED"/>
    <property type="match status" value="1"/>
</dbReference>
<dbReference type="CDD" id="cd00090">
    <property type="entry name" value="HTH_ARSR"/>
    <property type="match status" value="1"/>
</dbReference>
<dbReference type="Gene3D" id="1.10.10.10">
    <property type="entry name" value="Winged helix-like DNA-binding domain superfamily/Winged helix DNA-binding domain"/>
    <property type="match status" value="1"/>
</dbReference>
<dbReference type="Pfam" id="PF12840">
    <property type="entry name" value="HTH_20"/>
    <property type="match status" value="1"/>
</dbReference>
<dbReference type="EMBL" id="LJCO01000035">
    <property type="protein sequence ID" value="KPV44324.1"/>
    <property type="molecule type" value="Genomic_DNA"/>
</dbReference>
<protein>
    <submittedName>
        <fullName evidence="3">ArsR family transcriptional regulator</fullName>
    </submittedName>
</protein>
<dbReference type="GO" id="GO:0003700">
    <property type="term" value="F:DNA-binding transcription factor activity"/>
    <property type="evidence" value="ECO:0007669"/>
    <property type="project" value="InterPro"/>
</dbReference>
<sequence>MSFTPDISQIAGLLADPSRSAMLISLLDGRPQTATELARHAQITPQTASAHLSKLVSGNLITKEVQGRYRYFRLINPNVAHAIESLIAISSPSQVRSLRDSDEEQSLRKGRTCYDHLAGKLGTELAKALHDKGYIESSAGDYNLTDHGLKFFTDFGIDIAKVRLRRRKFIHPCLDWSERTPHIGGALGAALLDRITELGWIEKRPFNRAIRVTAEGKKGFHKNFNLLVD</sequence>
<name>A0A0P9CN36_9BACL</name>
<accession>A0A0P9CN36</accession>
<dbReference type="OrthoDB" id="9797716at2"/>
<evidence type="ECO:0000259" key="2">
    <source>
        <dbReference type="PROSITE" id="PS50987"/>
    </source>
</evidence>
<dbReference type="GO" id="GO:0003677">
    <property type="term" value="F:DNA binding"/>
    <property type="evidence" value="ECO:0007669"/>
    <property type="project" value="UniProtKB-KW"/>
</dbReference>
<dbReference type="Proteomes" id="UP000050482">
    <property type="component" value="Unassembled WGS sequence"/>
</dbReference>
<keyword evidence="4" id="KW-1185">Reference proteome</keyword>
<keyword evidence="1" id="KW-0238">DNA-binding</keyword>
<organism evidence="3 4">
    <name type="scientific">Alicyclobacillus ferrooxydans</name>
    <dbReference type="NCBI Taxonomy" id="471514"/>
    <lineage>
        <taxon>Bacteria</taxon>
        <taxon>Bacillati</taxon>
        <taxon>Bacillota</taxon>
        <taxon>Bacilli</taxon>
        <taxon>Bacillales</taxon>
        <taxon>Alicyclobacillaceae</taxon>
        <taxon>Alicyclobacillus</taxon>
    </lineage>
</organism>
<dbReference type="GO" id="GO:0010288">
    <property type="term" value="P:response to lead ion"/>
    <property type="evidence" value="ECO:0007669"/>
    <property type="project" value="TreeGrafter"/>
</dbReference>
<comment type="caution">
    <text evidence="3">The sequence shown here is derived from an EMBL/GenBank/DDBJ whole genome shotgun (WGS) entry which is preliminary data.</text>
</comment>
<dbReference type="SMART" id="SM00418">
    <property type="entry name" value="HTH_ARSR"/>
    <property type="match status" value="1"/>
</dbReference>
<dbReference type="GO" id="GO:0032791">
    <property type="term" value="F:lead ion binding"/>
    <property type="evidence" value="ECO:0007669"/>
    <property type="project" value="TreeGrafter"/>
</dbReference>
<dbReference type="GO" id="GO:0046686">
    <property type="term" value="P:response to cadmium ion"/>
    <property type="evidence" value="ECO:0007669"/>
    <property type="project" value="TreeGrafter"/>
</dbReference>
<dbReference type="InterPro" id="IPR001845">
    <property type="entry name" value="HTH_ArsR_DNA-bd_dom"/>
</dbReference>